<dbReference type="RefSeq" id="WP_104521168.1">
    <property type="nucleotide sequence ID" value="NZ_NHRY01000236.1"/>
</dbReference>
<proteinExistence type="predicted"/>
<dbReference type="Proteomes" id="UP000239724">
    <property type="component" value="Unassembled WGS sequence"/>
</dbReference>
<reference evidence="2 3" key="1">
    <citation type="journal article" date="2018" name="Arch. Microbiol.">
        <title>New insights into the metabolic potential of the phototrophic purple bacterium Rhodopila globiformis DSM 161(T) from its draft genome sequence and evidence for a vanadium-dependent nitrogenase.</title>
        <authorList>
            <person name="Imhoff J.F."/>
            <person name="Rahn T."/>
            <person name="Kunzel S."/>
            <person name="Neulinger S.C."/>
        </authorList>
    </citation>
    <scope>NUCLEOTIDE SEQUENCE [LARGE SCALE GENOMIC DNA]</scope>
    <source>
        <strain evidence="2 3">DSM 161</strain>
    </source>
</reference>
<organism evidence="2 3">
    <name type="scientific">Rhodopila globiformis</name>
    <name type="common">Rhodopseudomonas globiformis</name>
    <dbReference type="NCBI Taxonomy" id="1071"/>
    <lineage>
        <taxon>Bacteria</taxon>
        <taxon>Pseudomonadati</taxon>
        <taxon>Pseudomonadota</taxon>
        <taxon>Alphaproteobacteria</taxon>
        <taxon>Acetobacterales</taxon>
        <taxon>Acetobacteraceae</taxon>
        <taxon>Rhodopila</taxon>
    </lineage>
</organism>
<comment type="caution">
    <text evidence="2">The sequence shown here is derived from an EMBL/GenBank/DDBJ whole genome shotgun (WGS) entry which is preliminary data.</text>
</comment>
<evidence type="ECO:0000313" key="2">
    <source>
        <dbReference type="EMBL" id="PPQ28860.1"/>
    </source>
</evidence>
<dbReference type="AlphaFoldDB" id="A0A2S6N2N3"/>
<keyword evidence="3" id="KW-1185">Reference proteome</keyword>
<evidence type="ECO:0000313" key="3">
    <source>
        <dbReference type="Proteomes" id="UP000239724"/>
    </source>
</evidence>
<accession>A0A2S6N2N3</accession>
<protein>
    <submittedName>
        <fullName evidence="2">Uncharacterized protein</fullName>
    </submittedName>
</protein>
<feature type="region of interest" description="Disordered" evidence="1">
    <location>
        <begin position="1"/>
        <end position="34"/>
    </location>
</feature>
<name>A0A2S6N2N3_RHOGL</name>
<evidence type="ECO:0000256" key="1">
    <source>
        <dbReference type="SAM" id="MobiDB-lite"/>
    </source>
</evidence>
<dbReference type="EMBL" id="NHRY01000236">
    <property type="protein sequence ID" value="PPQ28860.1"/>
    <property type="molecule type" value="Genomic_DNA"/>
</dbReference>
<sequence>MFQAEHPTMKHAPRLETRPAPAAVNRRKRANAAETIPTLEEARMRLAVSRGHAKPWLTPVVIESPEDVPELLGPEIYRKP</sequence>
<gene>
    <name evidence="2" type="ORF">CCS01_23045</name>
</gene>